<evidence type="ECO:0000256" key="1">
    <source>
        <dbReference type="SAM" id="MobiDB-lite"/>
    </source>
</evidence>
<organism evidence="2 3">
    <name type="scientific">Myodes glareolus</name>
    <name type="common">Bank vole</name>
    <name type="synonym">Clethrionomys glareolus</name>
    <dbReference type="NCBI Taxonomy" id="447135"/>
    <lineage>
        <taxon>Eukaryota</taxon>
        <taxon>Metazoa</taxon>
        <taxon>Chordata</taxon>
        <taxon>Craniata</taxon>
        <taxon>Vertebrata</taxon>
        <taxon>Euteleostomi</taxon>
        <taxon>Mammalia</taxon>
        <taxon>Eutheria</taxon>
        <taxon>Euarchontoglires</taxon>
        <taxon>Glires</taxon>
        <taxon>Rodentia</taxon>
        <taxon>Myomorpha</taxon>
        <taxon>Muroidea</taxon>
        <taxon>Cricetidae</taxon>
        <taxon>Arvicolinae</taxon>
        <taxon>Myodes</taxon>
    </lineage>
</organism>
<evidence type="ECO:0000313" key="2">
    <source>
        <dbReference type="EMBL" id="KAK7808752.1"/>
    </source>
</evidence>
<feature type="region of interest" description="Disordered" evidence="1">
    <location>
        <begin position="24"/>
        <end position="55"/>
    </location>
</feature>
<feature type="compositionally biased region" description="Low complexity" evidence="1">
    <location>
        <begin position="27"/>
        <end position="49"/>
    </location>
</feature>
<evidence type="ECO:0000313" key="3">
    <source>
        <dbReference type="Proteomes" id="UP001488838"/>
    </source>
</evidence>
<accession>A0AAW0I2V2</accession>
<gene>
    <name evidence="2" type="ORF">U0070_024558</name>
</gene>
<name>A0AAW0I2V2_MYOGA</name>
<reference evidence="2 3" key="1">
    <citation type="journal article" date="2023" name="bioRxiv">
        <title>Conserved and derived expression patterns and positive selection on dental genes reveal complex evolutionary context of ever-growing rodent molars.</title>
        <authorList>
            <person name="Calamari Z.T."/>
            <person name="Song A."/>
            <person name="Cohen E."/>
            <person name="Akter M."/>
            <person name="Roy R.D."/>
            <person name="Hallikas O."/>
            <person name="Christensen M.M."/>
            <person name="Li P."/>
            <person name="Marangoni P."/>
            <person name="Jernvall J."/>
            <person name="Klein O.D."/>
        </authorList>
    </citation>
    <scope>NUCLEOTIDE SEQUENCE [LARGE SCALE GENOMIC DNA]</scope>
    <source>
        <strain evidence="2">V071</strain>
    </source>
</reference>
<dbReference type="AlphaFoldDB" id="A0AAW0I2V2"/>
<keyword evidence="3" id="KW-1185">Reference proteome</keyword>
<proteinExistence type="predicted"/>
<sequence length="104" mass="10408">MTAPAMTVSPLGNGLSSCLHSSCMTEASRSPGPAAAASTSPGSSSKSFPGPGGRALSVQLLFHGGDAGPGPGRREAPGSPWAVHLCVQLCCALEDGQEEKCWTP</sequence>
<dbReference type="EMBL" id="JBBHLL010000231">
    <property type="protein sequence ID" value="KAK7808752.1"/>
    <property type="molecule type" value="Genomic_DNA"/>
</dbReference>
<comment type="caution">
    <text evidence="2">The sequence shown here is derived from an EMBL/GenBank/DDBJ whole genome shotgun (WGS) entry which is preliminary data.</text>
</comment>
<feature type="non-terminal residue" evidence="2">
    <location>
        <position position="104"/>
    </location>
</feature>
<protein>
    <submittedName>
        <fullName evidence="2">Uncharacterized protein</fullName>
    </submittedName>
</protein>
<dbReference type="Proteomes" id="UP001488838">
    <property type="component" value="Unassembled WGS sequence"/>
</dbReference>